<dbReference type="InterPro" id="IPR020103">
    <property type="entry name" value="PsdUridine_synth_cat_dom_sf"/>
</dbReference>
<evidence type="ECO:0000313" key="7">
    <source>
        <dbReference type="Proteomes" id="UP000652176"/>
    </source>
</evidence>
<dbReference type="GO" id="GO:0160150">
    <property type="term" value="F:tRNA pseudouridine(13) synthase activity"/>
    <property type="evidence" value="ECO:0007669"/>
    <property type="project" value="UniProtKB-EC"/>
</dbReference>
<gene>
    <name evidence="4 6" type="primary">truD</name>
    <name evidence="6" type="ORF">IE877_05395</name>
</gene>
<evidence type="ECO:0000256" key="2">
    <source>
        <dbReference type="ARBA" id="ARBA00022694"/>
    </source>
</evidence>
<dbReference type="NCBIfam" id="NF002153">
    <property type="entry name" value="PRK00984.1-2"/>
    <property type="match status" value="1"/>
</dbReference>
<dbReference type="InterPro" id="IPR042214">
    <property type="entry name" value="TruD_catalytic"/>
</dbReference>
<accession>A0ABR9CWQ9</accession>
<reference evidence="6 7" key="1">
    <citation type="submission" date="2020-09" db="EMBL/GenBank/DDBJ databases">
        <title>Methylomonas albis sp. nov. and Methylomonas fluvii sp. nov.: Two cold-adapted methanotrophs from the River Elbe and an amended description of Methylovulum psychrotolerans strain Eb1.</title>
        <authorList>
            <person name="Bussmann I.K."/>
            <person name="Klings K.-W."/>
            <person name="Warnstedt J."/>
            <person name="Hoppert M."/>
            <person name="Saborowski A."/>
            <person name="Horn F."/>
            <person name="Liebner S."/>
        </authorList>
    </citation>
    <scope>NUCLEOTIDE SEQUENCE [LARGE SCALE GENOMIC DNA]</scope>
    <source>
        <strain evidence="6 7">EbA</strain>
    </source>
</reference>
<dbReference type="EC" id="5.4.99.27" evidence="4"/>
<proteinExistence type="inferred from homology"/>
<dbReference type="Proteomes" id="UP000652176">
    <property type="component" value="Unassembled WGS sequence"/>
</dbReference>
<keyword evidence="2 4" id="KW-0819">tRNA processing</keyword>
<feature type="active site" description="Nucleophile" evidence="4">
    <location>
        <position position="82"/>
    </location>
</feature>
<dbReference type="SUPFAM" id="SSF55120">
    <property type="entry name" value="Pseudouridine synthase"/>
    <property type="match status" value="1"/>
</dbReference>
<dbReference type="InterPro" id="IPR043165">
    <property type="entry name" value="TruD_insert_sf"/>
</dbReference>
<dbReference type="HAMAP" id="MF_01082">
    <property type="entry name" value="TruD"/>
    <property type="match status" value="1"/>
</dbReference>
<evidence type="ECO:0000259" key="5">
    <source>
        <dbReference type="PROSITE" id="PS50984"/>
    </source>
</evidence>
<dbReference type="PANTHER" id="PTHR47811">
    <property type="entry name" value="TRNA PSEUDOURIDINE SYNTHASE D"/>
    <property type="match status" value="1"/>
</dbReference>
<dbReference type="PROSITE" id="PS50984">
    <property type="entry name" value="TRUD"/>
    <property type="match status" value="1"/>
</dbReference>
<dbReference type="InterPro" id="IPR050170">
    <property type="entry name" value="TruD_pseudoU_synthase"/>
</dbReference>
<dbReference type="InterPro" id="IPR020119">
    <property type="entry name" value="PsdUridine_synth_TruD_CS"/>
</dbReference>
<dbReference type="PROSITE" id="PS01268">
    <property type="entry name" value="UPF0024"/>
    <property type="match status" value="1"/>
</dbReference>
<dbReference type="NCBIfam" id="TIGR00094">
    <property type="entry name" value="tRNA_TruD_broad"/>
    <property type="match status" value="1"/>
</dbReference>
<sequence length="345" mass="38423">MMDVALPDWPYAFGGPSGTGYIKTEPEDFVVEEILSFQPEGSGEHIFLHIEKIGENTEFVARQLARHAGVRQRDVSYAGLKDRHGRTRQWFSVWLPGKDDPDWSGFETEQLKILLAVRHARKLKRGVLAGNRFTLLIRNWTGDQELAEKQLQQIKVQGFPNYFGPQRFGHHGQNIQRALAMFAGTKVKREQRSMYLSAARSYLFNMILAQRVEQANWHRALNGDVFKLAGNNSCFTGDSNDTSLSARVEQGDIHPTGIMWGRGGTIAKAEAGAIENAVVAANASLADGLTAFDLEADRRALRALPQDMEWQWLDNQLQLSFNLPAGSYATALLREIIGDAPGAGD</sequence>
<evidence type="ECO:0000256" key="4">
    <source>
        <dbReference type="HAMAP-Rule" id="MF_01082"/>
    </source>
</evidence>
<dbReference type="CDD" id="cd02575">
    <property type="entry name" value="PseudoU_synth_EcTruD"/>
    <property type="match status" value="1"/>
</dbReference>
<evidence type="ECO:0000256" key="1">
    <source>
        <dbReference type="ARBA" id="ARBA00007953"/>
    </source>
</evidence>
<protein>
    <recommendedName>
        <fullName evidence="4">tRNA pseudouridine synthase D</fullName>
        <ecNumber evidence="4">5.4.99.27</ecNumber>
    </recommendedName>
    <alternativeName>
        <fullName evidence="4">tRNA pseudouridine(13) synthase</fullName>
    </alternativeName>
    <alternativeName>
        <fullName evidence="4">tRNA pseudouridylate synthase D</fullName>
    </alternativeName>
    <alternativeName>
        <fullName evidence="4">tRNA-uridine isomerase D</fullName>
    </alternativeName>
</protein>
<dbReference type="PANTHER" id="PTHR47811:SF1">
    <property type="entry name" value="TRNA PSEUDOURIDINE SYNTHASE D"/>
    <property type="match status" value="1"/>
</dbReference>
<keyword evidence="3 4" id="KW-0413">Isomerase</keyword>
<name>A0ABR9CWQ9_9GAMM</name>
<dbReference type="InterPro" id="IPR001656">
    <property type="entry name" value="PsdUridine_synth_TruD"/>
</dbReference>
<keyword evidence="7" id="KW-1185">Reference proteome</keyword>
<dbReference type="Gene3D" id="3.30.2350.20">
    <property type="entry name" value="TruD, catalytic domain"/>
    <property type="match status" value="1"/>
</dbReference>
<evidence type="ECO:0000256" key="3">
    <source>
        <dbReference type="ARBA" id="ARBA00023235"/>
    </source>
</evidence>
<dbReference type="Pfam" id="PF01142">
    <property type="entry name" value="TruD"/>
    <property type="match status" value="2"/>
</dbReference>
<dbReference type="EMBL" id="JACXSS010000001">
    <property type="protein sequence ID" value="MBD9355317.1"/>
    <property type="molecule type" value="Genomic_DNA"/>
</dbReference>
<dbReference type="Gene3D" id="3.30.2340.10">
    <property type="entry name" value="TruD, insertion domain"/>
    <property type="match status" value="1"/>
</dbReference>
<feature type="domain" description="TRUD" evidence="5">
    <location>
        <begin position="158"/>
        <end position="303"/>
    </location>
</feature>
<comment type="catalytic activity">
    <reaction evidence="4">
        <text>uridine(13) in tRNA = pseudouridine(13) in tRNA</text>
        <dbReference type="Rhea" id="RHEA:42540"/>
        <dbReference type="Rhea" id="RHEA-COMP:10105"/>
        <dbReference type="Rhea" id="RHEA-COMP:10106"/>
        <dbReference type="ChEBI" id="CHEBI:65314"/>
        <dbReference type="ChEBI" id="CHEBI:65315"/>
        <dbReference type="EC" id="5.4.99.27"/>
    </reaction>
</comment>
<organism evidence="6 7">
    <name type="scientific">Methylomonas albis</name>
    <dbReference type="NCBI Taxonomy" id="1854563"/>
    <lineage>
        <taxon>Bacteria</taxon>
        <taxon>Pseudomonadati</taxon>
        <taxon>Pseudomonadota</taxon>
        <taxon>Gammaproteobacteria</taxon>
        <taxon>Methylococcales</taxon>
        <taxon>Methylococcaceae</taxon>
        <taxon>Methylomonas</taxon>
    </lineage>
</organism>
<comment type="caution">
    <text evidence="6">The sequence shown here is derived from an EMBL/GenBank/DDBJ whole genome shotgun (WGS) entry which is preliminary data.</text>
</comment>
<evidence type="ECO:0000313" key="6">
    <source>
        <dbReference type="EMBL" id="MBD9355317.1"/>
    </source>
</evidence>
<dbReference type="InterPro" id="IPR011760">
    <property type="entry name" value="PsdUridine_synth_TruD_insert"/>
</dbReference>
<comment type="function">
    <text evidence="4">Responsible for synthesis of pseudouridine from uracil-13 in transfer RNAs.</text>
</comment>
<comment type="similarity">
    <text evidence="1 4">Belongs to the pseudouridine synthase TruD family.</text>
</comment>